<protein>
    <submittedName>
        <fullName evidence="2">FAD-dependent oxidoreductase</fullName>
        <ecNumber evidence="2">1.-.-.-</ecNumber>
    </submittedName>
</protein>
<dbReference type="Gene3D" id="3.30.9.10">
    <property type="entry name" value="D-Amino Acid Oxidase, subunit A, domain 2"/>
    <property type="match status" value="1"/>
</dbReference>
<reference evidence="2 3" key="1">
    <citation type="submission" date="2024-02" db="EMBL/GenBank/DDBJ databases">
        <title>A nitrogen-fixing paenibacillus bacterium.</title>
        <authorList>
            <person name="Zhang W.L."/>
            <person name="Chen S.F."/>
        </authorList>
    </citation>
    <scope>NUCLEOTIDE SEQUENCE [LARGE SCALE GENOMIC DNA]</scope>
    <source>
        <strain evidence="2 3">M1</strain>
    </source>
</reference>
<dbReference type="Pfam" id="PF01266">
    <property type="entry name" value="DAO"/>
    <property type="match status" value="1"/>
</dbReference>
<dbReference type="InterPro" id="IPR006076">
    <property type="entry name" value="FAD-dep_OxRdtase"/>
</dbReference>
<dbReference type="Gene3D" id="3.50.50.60">
    <property type="entry name" value="FAD/NAD(P)-binding domain"/>
    <property type="match status" value="1"/>
</dbReference>
<keyword evidence="3" id="KW-1185">Reference proteome</keyword>
<evidence type="ECO:0000259" key="1">
    <source>
        <dbReference type="Pfam" id="PF01266"/>
    </source>
</evidence>
<feature type="domain" description="FAD dependent oxidoreductase" evidence="1">
    <location>
        <begin position="30"/>
        <end position="385"/>
    </location>
</feature>
<name>A0ABU7VT16_9BACL</name>
<dbReference type="RefSeq" id="WP_331847143.1">
    <property type="nucleotide sequence ID" value="NZ_JAZHPZ010000006.1"/>
</dbReference>
<accession>A0ABU7VT16</accession>
<sequence length="410" mass="46016">MKLHSGNFFWRRMAEEIPRYPVLNRNISCDCLVIGGGISGAICAHLLSMRGTKTVLAEKHEIASGSTLANTGILQYTNDKTLTSFIDTFGEDRAVHFYRLCRDALTHLKELGRSLDAEVSLQERNSLYLASSDDDAAMLRTEYENLQKYGFQVEWWEEKEIGSRFPFRRPAAIYTQGDAEINPYAFVHHLIGQAAVGSSNLQVYEHTPVTGWEFREDGVICRSGGYSIKARHVIFATGYETQALKREPGAYLTSTYAIVTEPEKDFGDWYERCMIWETARPYLYLRTTPDGRIMAGGMDEPLAGVGLREGREIQKSRDLLNRIQEMFPAKKGLMAAYSWGAVFGQTRDGLPYIGTHPDYPHCFFLEGYGGNGTVCSMLAAEMIADVLSGTPRDDMNLFALTRTTKPSPVN</sequence>
<evidence type="ECO:0000313" key="2">
    <source>
        <dbReference type="EMBL" id="MEF2966920.1"/>
    </source>
</evidence>
<dbReference type="SUPFAM" id="SSF51905">
    <property type="entry name" value="FAD/NAD(P)-binding domain"/>
    <property type="match status" value="1"/>
</dbReference>
<dbReference type="PANTHER" id="PTHR13847:SF201">
    <property type="entry name" value="PUTATIBE OXIDOREDUCTASE"/>
    <property type="match status" value="1"/>
</dbReference>
<comment type="caution">
    <text evidence="2">The sequence shown here is derived from an EMBL/GenBank/DDBJ whole genome shotgun (WGS) entry which is preliminary data.</text>
</comment>
<dbReference type="EMBL" id="JAZHPZ010000006">
    <property type="protein sequence ID" value="MEF2966920.1"/>
    <property type="molecule type" value="Genomic_DNA"/>
</dbReference>
<organism evidence="2 3">
    <name type="scientific">Paenibacillus haidiansis</name>
    <dbReference type="NCBI Taxonomy" id="1574488"/>
    <lineage>
        <taxon>Bacteria</taxon>
        <taxon>Bacillati</taxon>
        <taxon>Bacillota</taxon>
        <taxon>Bacilli</taxon>
        <taxon>Bacillales</taxon>
        <taxon>Paenibacillaceae</taxon>
        <taxon>Paenibacillus</taxon>
    </lineage>
</organism>
<proteinExistence type="predicted"/>
<dbReference type="EC" id="1.-.-.-" evidence="2"/>
<evidence type="ECO:0000313" key="3">
    <source>
        <dbReference type="Proteomes" id="UP001306950"/>
    </source>
</evidence>
<keyword evidence="2" id="KW-0560">Oxidoreductase</keyword>
<dbReference type="Proteomes" id="UP001306950">
    <property type="component" value="Unassembled WGS sequence"/>
</dbReference>
<dbReference type="PANTHER" id="PTHR13847">
    <property type="entry name" value="SARCOSINE DEHYDROGENASE-RELATED"/>
    <property type="match status" value="1"/>
</dbReference>
<dbReference type="InterPro" id="IPR036188">
    <property type="entry name" value="FAD/NAD-bd_sf"/>
</dbReference>
<dbReference type="GO" id="GO:0016491">
    <property type="term" value="F:oxidoreductase activity"/>
    <property type="evidence" value="ECO:0007669"/>
    <property type="project" value="UniProtKB-KW"/>
</dbReference>
<gene>
    <name evidence="2" type="ORF">V3851_13845</name>
</gene>